<comment type="caution">
    <text evidence="1">The sequence shown here is derived from an EMBL/GenBank/DDBJ whole genome shotgun (WGS) entry which is preliminary data.</text>
</comment>
<keyword evidence="2" id="KW-1185">Reference proteome</keyword>
<evidence type="ECO:0000313" key="1">
    <source>
        <dbReference type="EMBL" id="CAG8542457.1"/>
    </source>
</evidence>
<name>A0A9N9FLV9_9GLOM</name>
<dbReference type="OrthoDB" id="8954335at2759"/>
<dbReference type="EMBL" id="CAJVPL010000946">
    <property type="protein sequence ID" value="CAG8542457.1"/>
    <property type="molecule type" value="Genomic_DNA"/>
</dbReference>
<organism evidence="1 2">
    <name type="scientific">Ambispora gerdemannii</name>
    <dbReference type="NCBI Taxonomy" id="144530"/>
    <lineage>
        <taxon>Eukaryota</taxon>
        <taxon>Fungi</taxon>
        <taxon>Fungi incertae sedis</taxon>
        <taxon>Mucoromycota</taxon>
        <taxon>Glomeromycotina</taxon>
        <taxon>Glomeromycetes</taxon>
        <taxon>Archaeosporales</taxon>
        <taxon>Ambisporaceae</taxon>
        <taxon>Ambispora</taxon>
    </lineage>
</organism>
<evidence type="ECO:0000313" key="2">
    <source>
        <dbReference type="Proteomes" id="UP000789831"/>
    </source>
</evidence>
<dbReference type="Proteomes" id="UP000789831">
    <property type="component" value="Unassembled WGS sequence"/>
</dbReference>
<dbReference type="AlphaFoldDB" id="A0A9N9FLV9"/>
<sequence>MSDDVAITLNNNLIMFNAYLLLSHSNDVYLQSGRRGTEKALQEPFLVRKMWESEIRPKKLRFMISEMDPSTSIRLGIRNVTTILWFVVTDTKATASLKRQARFIESLAQYHDGNVWDNTIIVTKGNVIHKGPREAAKEIARKIHEKKHGKIPTIATFSNIWKPLHFVDSWIEKLLTLLDIEKDLLVKTSDFKILLFESLEDTNVYAKRKFTSDKLNSHGVFKGSEPERILAKYESIMKEHLEHPISLSFKRVKCLRCPEETDPRLAVPNCHMETERIHGNKKYIHNGEIIPKHTGNLALYHPDSMEQYHPNSVELVHTGQPYGGETKKVMDNSAGAWTLRIVTIGLVNPTETEINAMRWDCCEKNIRSSGCTLVYRCCKKKPDDSGCLQRYKCCHAEASPGCNYRYDCCNQSSKSKGCEELYKICDHKVKDDPCFPVCEDCEEVMNSIGCREICHHCKKIQAESEGCVNTAHTWL</sequence>
<protein>
    <submittedName>
        <fullName evidence="1">6437_t:CDS:1</fullName>
    </submittedName>
</protein>
<gene>
    <name evidence="1" type="ORF">AGERDE_LOCUS6255</name>
</gene>
<accession>A0A9N9FLV9</accession>
<proteinExistence type="predicted"/>
<reference evidence="1" key="1">
    <citation type="submission" date="2021-06" db="EMBL/GenBank/DDBJ databases">
        <authorList>
            <person name="Kallberg Y."/>
            <person name="Tangrot J."/>
            <person name="Rosling A."/>
        </authorList>
    </citation>
    <scope>NUCLEOTIDE SEQUENCE</scope>
    <source>
        <strain evidence="1">MT106</strain>
    </source>
</reference>